<name>A0A1P8KBW6_9BURK</name>
<evidence type="ECO:0000256" key="7">
    <source>
        <dbReference type="ARBA" id="ARBA00022840"/>
    </source>
</evidence>
<sequence>MASPEPLPYIALAGPTAAGKTAAALAIAEEHAVEIISVDSALVYRGMDIGTAKPSAAELAAVPHHLINIRDPLHAYSAAEFVRDAEALMADIRARGKLPLLVGGTMLYFKALFDGIDPMPSANPEVRAQLEQEAQAKGWPAMHAELALVDPITAARLAPADSQRIQRALEVYRVSGQPLSHFHATQNAIKTEAACAIPVRATALISLEPDDRAWLHNRIAQRFDAMLAQGFLDEVQALRARGDLHPDLPSMRCVGYRQAWEALDGLWPMAELRDKGIFATRQLAKRQITWLRSMPQRQVVACDQPDALDQVLHKVRKLLEPT</sequence>
<evidence type="ECO:0000256" key="3">
    <source>
        <dbReference type="ARBA" id="ARBA00005842"/>
    </source>
</evidence>
<evidence type="ECO:0000256" key="11">
    <source>
        <dbReference type="RuleBase" id="RU003783"/>
    </source>
</evidence>
<feature type="region of interest" description="Interaction with substrate tRNA" evidence="10">
    <location>
        <begin position="285"/>
        <end position="292"/>
    </location>
</feature>
<dbReference type="Gene3D" id="3.40.50.300">
    <property type="entry name" value="P-loop containing nucleotide triphosphate hydrolases"/>
    <property type="match status" value="1"/>
</dbReference>
<dbReference type="EMBL" id="CP019239">
    <property type="protein sequence ID" value="APW43478.1"/>
    <property type="molecule type" value="Genomic_DNA"/>
</dbReference>
<reference evidence="14 15" key="1">
    <citation type="submission" date="2017-01" db="EMBL/GenBank/DDBJ databases">
        <authorList>
            <person name="Mah S.A."/>
            <person name="Swanson W.J."/>
            <person name="Moy G.W."/>
            <person name="Vacquier V.D."/>
        </authorList>
    </citation>
    <scope>NUCLEOTIDE SEQUENCE [LARGE SCALE GENOMIC DNA]</scope>
    <source>
        <strain evidence="14 15">DSM 22694</strain>
    </source>
</reference>
<evidence type="ECO:0000313" key="15">
    <source>
        <dbReference type="Proteomes" id="UP000186110"/>
    </source>
</evidence>
<evidence type="ECO:0000256" key="5">
    <source>
        <dbReference type="ARBA" id="ARBA00022694"/>
    </source>
</evidence>
<protein>
    <recommendedName>
        <fullName evidence="10">tRNA dimethylallyltransferase</fullName>
        <ecNumber evidence="10">2.5.1.75</ecNumber>
    </recommendedName>
    <alternativeName>
        <fullName evidence="10">Dimethylallyl diphosphate:tRNA dimethylallyltransferase</fullName>
        <shortName evidence="10">DMAPP:tRNA dimethylallyltransferase</shortName>
        <shortName evidence="10">DMATase</shortName>
    </alternativeName>
    <alternativeName>
        <fullName evidence="10">Isopentenyl-diphosphate:tRNA isopentenyltransferase</fullName>
        <shortName evidence="10">IPP transferase</shortName>
        <shortName evidence="10">IPPT</shortName>
        <shortName evidence="10">IPTase</shortName>
    </alternativeName>
</protein>
<keyword evidence="7 10" id="KW-0067">ATP-binding</keyword>
<dbReference type="Pfam" id="PF01715">
    <property type="entry name" value="IPPT"/>
    <property type="match status" value="1"/>
</dbReference>
<dbReference type="KEGG" id="rsb:RS694_13695"/>
<dbReference type="RefSeq" id="WP_029708614.1">
    <property type="nucleotide sequence ID" value="NZ_CP019239.1"/>
</dbReference>
<proteinExistence type="inferred from homology"/>
<dbReference type="InterPro" id="IPR018022">
    <property type="entry name" value="IPT"/>
</dbReference>
<comment type="function">
    <text evidence="2 10 12">Catalyzes the transfer of a dimethylallyl group onto the adenine at position 37 in tRNAs that read codons beginning with uridine, leading to the formation of N6-(dimethylallyl)adenosine (i(6)A).</text>
</comment>
<dbReference type="InterPro" id="IPR027417">
    <property type="entry name" value="P-loop_NTPase"/>
</dbReference>
<dbReference type="STRING" id="1484693.RS694_13695"/>
<keyword evidence="4 10" id="KW-0808">Transferase</keyword>
<dbReference type="GO" id="GO:0052381">
    <property type="term" value="F:tRNA dimethylallyltransferase activity"/>
    <property type="evidence" value="ECO:0007669"/>
    <property type="project" value="UniProtKB-UniRule"/>
</dbReference>
<keyword evidence="15" id="KW-1185">Reference proteome</keyword>
<dbReference type="NCBIfam" id="TIGR00174">
    <property type="entry name" value="miaA"/>
    <property type="match status" value="1"/>
</dbReference>
<feature type="region of interest" description="Interaction with substrate tRNA" evidence="10">
    <location>
        <begin position="163"/>
        <end position="167"/>
    </location>
</feature>
<feature type="site" description="Interaction with substrate tRNA" evidence="10">
    <location>
        <position position="105"/>
    </location>
</feature>
<evidence type="ECO:0000256" key="6">
    <source>
        <dbReference type="ARBA" id="ARBA00022741"/>
    </source>
</evidence>
<feature type="binding site" evidence="10">
    <location>
        <begin position="14"/>
        <end position="21"/>
    </location>
    <ligand>
        <name>ATP</name>
        <dbReference type="ChEBI" id="CHEBI:30616"/>
    </ligand>
</feature>
<accession>A0A1P8KBW6</accession>
<organism evidence="14 15">
    <name type="scientific">Rhodoferax saidenbachensis</name>
    <dbReference type="NCBI Taxonomy" id="1484693"/>
    <lineage>
        <taxon>Bacteria</taxon>
        <taxon>Pseudomonadati</taxon>
        <taxon>Pseudomonadota</taxon>
        <taxon>Betaproteobacteria</taxon>
        <taxon>Burkholderiales</taxon>
        <taxon>Comamonadaceae</taxon>
        <taxon>Rhodoferax</taxon>
    </lineage>
</organism>
<dbReference type="Proteomes" id="UP000186110">
    <property type="component" value="Chromosome"/>
</dbReference>
<keyword evidence="8 10" id="KW-0460">Magnesium</keyword>
<dbReference type="EC" id="2.5.1.75" evidence="10"/>
<keyword evidence="6 10" id="KW-0547">Nucleotide-binding</keyword>
<evidence type="ECO:0000256" key="8">
    <source>
        <dbReference type="ARBA" id="ARBA00022842"/>
    </source>
</evidence>
<evidence type="ECO:0000256" key="13">
    <source>
        <dbReference type="RuleBase" id="RU003785"/>
    </source>
</evidence>
<feature type="region of interest" description="Interaction with substrate tRNA" evidence="10">
    <location>
        <begin position="252"/>
        <end position="257"/>
    </location>
</feature>
<dbReference type="GO" id="GO:0005524">
    <property type="term" value="F:ATP binding"/>
    <property type="evidence" value="ECO:0007669"/>
    <property type="project" value="UniProtKB-UniRule"/>
</dbReference>
<evidence type="ECO:0000256" key="4">
    <source>
        <dbReference type="ARBA" id="ARBA00022679"/>
    </source>
</evidence>
<evidence type="ECO:0000256" key="12">
    <source>
        <dbReference type="RuleBase" id="RU003784"/>
    </source>
</evidence>
<dbReference type="AlphaFoldDB" id="A0A1P8KBW6"/>
<comment type="cofactor">
    <cofactor evidence="1 10">
        <name>Mg(2+)</name>
        <dbReference type="ChEBI" id="CHEBI:18420"/>
    </cofactor>
</comment>
<comment type="catalytic activity">
    <reaction evidence="9 10 11">
        <text>adenosine(37) in tRNA + dimethylallyl diphosphate = N(6)-dimethylallyladenosine(37) in tRNA + diphosphate</text>
        <dbReference type="Rhea" id="RHEA:26482"/>
        <dbReference type="Rhea" id="RHEA-COMP:10162"/>
        <dbReference type="Rhea" id="RHEA-COMP:10375"/>
        <dbReference type="ChEBI" id="CHEBI:33019"/>
        <dbReference type="ChEBI" id="CHEBI:57623"/>
        <dbReference type="ChEBI" id="CHEBI:74411"/>
        <dbReference type="ChEBI" id="CHEBI:74415"/>
        <dbReference type="EC" id="2.5.1.75"/>
    </reaction>
</comment>
<evidence type="ECO:0000256" key="1">
    <source>
        <dbReference type="ARBA" id="ARBA00001946"/>
    </source>
</evidence>
<feature type="region of interest" description="Interaction with substrate tRNA" evidence="10">
    <location>
        <begin position="39"/>
        <end position="42"/>
    </location>
</feature>
<dbReference type="GO" id="GO:0006400">
    <property type="term" value="P:tRNA modification"/>
    <property type="evidence" value="ECO:0007669"/>
    <property type="project" value="TreeGrafter"/>
</dbReference>
<comment type="similarity">
    <text evidence="3 10 13">Belongs to the IPP transferase family.</text>
</comment>
<evidence type="ECO:0000313" key="14">
    <source>
        <dbReference type="EMBL" id="APW43478.1"/>
    </source>
</evidence>
<dbReference type="InterPro" id="IPR039657">
    <property type="entry name" value="Dimethylallyltransferase"/>
</dbReference>
<dbReference type="PANTHER" id="PTHR11088:SF60">
    <property type="entry name" value="TRNA DIMETHYLALLYLTRANSFERASE"/>
    <property type="match status" value="1"/>
</dbReference>
<gene>
    <name evidence="10" type="primary">miaA</name>
    <name evidence="14" type="ORF">RS694_13695</name>
</gene>
<dbReference type="Gene3D" id="1.10.20.140">
    <property type="match status" value="1"/>
</dbReference>
<feature type="site" description="Interaction with substrate tRNA" evidence="10">
    <location>
        <position position="127"/>
    </location>
</feature>
<keyword evidence="5 10" id="KW-0819">tRNA processing</keyword>
<evidence type="ECO:0000256" key="9">
    <source>
        <dbReference type="ARBA" id="ARBA00049563"/>
    </source>
</evidence>
<dbReference type="SUPFAM" id="SSF52540">
    <property type="entry name" value="P-loop containing nucleoside triphosphate hydrolases"/>
    <property type="match status" value="1"/>
</dbReference>
<evidence type="ECO:0000256" key="10">
    <source>
        <dbReference type="HAMAP-Rule" id="MF_00185"/>
    </source>
</evidence>
<comment type="subunit">
    <text evidence="10">Monomer.</text>
</comment>
<dbReference type="eggNOG" id="COG0324">
    <property type="taxonomic scope" value="Bacteria"/>
</dbReference>
<dbReference type="FunFam" id="1.10.20.140:FF:000001">
    <property type="entry name" value="tRNA dimethylallyltransferase"/>
    <property type="match status" value="1"/>
</dbReference>
<dbReference type="PANTHER" id="PTHR11088">
    <property type="entry name" value="TRNA DIMETHYLALLYLTRANSFERASE"/>
    <property type="match status" value="1"/>
</dbReference>
<feature type="binding site" evidence="10">
    <location>
        <begin position="16"/>
        <end position="21"/>
    </location>
    <ligand>
        <name>substrate</name>
    </ligand>
</feature>
<dbReference type="HAMAP" id="MF_00185">
    <property type="entry name" value="IPP_trans"/>
    <property type="match status" value="1"/>
</dbReference>
<evidence type="ECO:0000256" key="2">
    <source>
        <dbReference type="ARBA" id="ARBA00003213"/>
    </source>
</evidence>